<evidence type="ECO:0000256" key="4">
    <source>
        <dbReference type="SAM" id="MobiDB-lite"/>
    </source>
</evidence>
<dbReference type="InterPro" id="IPR042115">
    <property type="entry name" value="PriA_3primeBD_sf"/>
</dbReference>
<keyword evidence="2" id="KW-0067">ATP-binding</keyword>
<proteinExistence type="predicted"/>
<evidence type="ECO:0000256" key="2">
    <source>
        <dbReference type="ARBA" id="ARBA00022840"/>
    </source>
</evidence>
<gene>
    <name evidence="6" type="ORF">GCM10009755_18630</name>
</gene>
<dbReference type="RefSeq" id="WP_344309053.1">
    <property type="nucleotide sequence ID" value="NZ_BAAANO010000017.1"/>
</dbReference>
<evidence type="ECO:0000256" key="1">
    <source>
        <dbReference type="ARBA" id="ARBA00022741"/>
    </source>
</evidence>
<dbReference type="InterPro" id="IPR027417">
    <property type="entry name" value="P-loop_NTPase"/>
</dbReference>
<reference evidence="6 7" key="1">
    <citation type="journal article" date="2019" name="Int. J. Syst. Evol. Microbiol.">
        <title>The Global Catalogue of Microorganisms (GCM) 10K type strain sequencing project: providing services to taxonomists for standard genome sequencing and annotation.</title>
        <authorList>
            <consortium name="The Broad Institute Genomics Platform"/>
            <consortium name="The Broad Institute Genome Sequencing Center for Infectious Disease"/>
            <person name="Wu L."/>
            <person name="Ma J."/>
        </authorList>
    </citation>
    <scope>NUCLEOTIDE SEQUENCE [LARGE SCALE GENOMIC DNA]</scope>
    <source>
        <strain evidence="6 7">JCM 14546</strain>
    </source>
</reference>
<evidence type="ECO:0000256" key="3">
    <source>
        <dbReference type="ARBA" id="ARBA00023125"/>
    </source>
</evidence>
<evidence type="ECO:0000313" key="6">
    <source>
        <dbReference type="EMBL" id="GAA2008446.1"/>
    </source>
</evidence>
<dbReference type="PANTHER" id="PTHR30580:SF0">
    <property type="entry name" value="PRIMOSOMAL PROTEIN N"/>
    <property type="match status" value="1"/>
</dbReference>
<feature type="domain" description="Primosomal protein N' 3' DNA-binding" evidence="5">
    <location>
        <begin position="42"/>
        <end position="139"/>
    </location>
</feature>
<comment type="caution">
    <text evidence="6">The sequence shown here is derived from an EMBL/GenBank/DDBJ whole genome shotgun (WGS) entry which is preliminary data.</text>
</comment>
<keyword evidence="3" id="KW-0238">DNA-binding</keyword>
<evidence type="ECO:0000313" key="7">
    <source>
        <dbReference type="Proteomes" id="UP001500755"/>
    </source>
</evidence>
<keyword evidence="7" id="KW-1185">Reference proteome</keyword>
<evidence type="ECO:0000259" key="5">
    <source>
        <dbReference type="Pfam" id="PF17764"/>
    </source>
</evidence>
<dbReference type="InterPro" id="IPR041222">
    <property type="entry name" value="PriA_3primeBD"/>
</dbReference>
<protein>
    <submittedName>
        <fullName evidence="6">Primosomal protein N</fullName>
    </submittedName>
</protein>
<dbReference type="EMBL" id="BAAANO010000017">
    <property type="protein sequence ID" value="GAA2008446.1"/>
    <property type="molecule type" value="Genomic_DNA"/>
</dbReference>
<dbReference type="Pfam" id="PF17764">
    <property type="entry name" value="PriA_3primeBD"/>
    <property type="match status" value="1"/>
</dbReference>
<dbReference type="Gene3D" id="3.40.1440.60">
    <property type="entry name" value="PriA, 3(prime) DNA-binding domain"/>
    <property type="match status" value="1"/>
</dbReference>
<accession>A0ABN2TGB2</accession>
<keyword evidence="1" id="KW-0547">Nucleotide-binding</keyword>
<feature type="region of interest" description="Disordered" evidence="4">
    <location>
        <begin position="1"/>
        <end position="31"/>
    </location>
</feature>
<dbReference type="Proteomes" id="UP001500755">
    <property type="component" value="Unassembled WGS sequence"/>
</dbReference>
<organism evidence="6 7">
    <name type="scientific">Brevibacterium samyangense</name>
    <dbReference type="NCBI Taxonomy" id="366888"/>
    <lineage>
        <taxon>Bacteria</taxon>
        <taxon>Bacillati</taxon>
        <taxon>Actinomycetota</taxon>
        <taxon>Actinomycetes</taxon>
        <taxon>Micrococcales</taxon>
        <taxon>Brevibacteriaceae</taxon>
        <taxon>Brevibacterium</taxon>
    </lineage>
</organism>
<dbReference type="Gene3D" id="3.40.50.300">
    <property type="entry name" value="P-loop containing nucleotide triphosphate hydrolases"/>
    <property type="match status" value="1"/>
</dbReference>
<sequence length="693" mass="74478">MIDHPSLLGDLGPEEPEVPDDGTLRVRGGVTPASEDPIAAVLVETELPHLARAFDYAVPETLDAKTRPGVRVRVRFAGRLISGFVLARKDRTDHVGELAPIERVVSTLEVLTPSLRTLCEEVAARYAGTLPDVLRLAVPPRHAKAETTALRLPEASVTAAEVFGGLALTASPDEPPDFHDWLHALGSWGGDVEPGTPPTAHGPRAAMAVVPGSRPGTGWVHLGLRAATTALAQDLSVLWLVPDYRELELVLAHLDAVEGLREHTAVLTADQEPAARWTDWVRVLTGRARLVIGTRAAAFAPLVDPGLLICFDDDNDSYLERRSPYPHARQVLLTRAQQQRSAVLLLDHGRSVDVQRLVDLGWAGEITVPRDQRRASAPVVLVPDEDAPDLRGRIPGRAFELVRAALGRTRRTPAVGPVLVQVPRAGYLPVIACARCREIARCPACGDRFTAASLLGPFACRSCGHRSPDFRCAECGHSAVRSVVDGLEKIHEELGRAFPGVPVRRSGGHHVLQTVPPEPSIVVATTGAEPYAAGGYAVGLLLDTLWPGPHLRATDAAISRRLRAASLVRSSAAGGRVLLLDEDPAVQKVVSRFEPIPWAREQVHDRTLLGLPPATRTAVLTGERSDVDEVLAAVSEAGALTPLLETDDPYSLVLSFTIAEGPSVTRRFAAEVVSRSMRQAGRVHVRIDDPDAL</sequence>
<dbReference type="PANTHER" id="PTHR30580">
    <property type="entry name" value="PRIMOSOMAL PROTEIN N"/>
    <property type="match status" value="1"/>
</dbReference>
<name>A0ABN2TGB2_9MICO</name>